<dbReference type="InterPro" id="IPR001412">
    <property type="entry name" value="aa-tRNA-synth_I_CS"/>
</dbReference>
<evidence type="ECO:0000256" key="11">
    <source>
        <dbReference type="RuleBase" id="RU363037"/>
    </source>
</evidence>
<evidence type="ECO:0000259" key="13">
    <source>
        <dbReference type="Pfam" id="PF03950"/>
    </source>
</evidence>
<dbReference type="STRING" id="887929.HMP0721_0574"/>
<evidence type="ECO:0000259" key="12">
    <source>
        <dbReference type="Pfam" id="PF00749"/>
    </source>
</evidence>
<dbReference type="InterPro" id="IPR011035">
    <property type="entry name" value="Ribosomal_bL25/Gln-tRNA_synth"/>
</dbReference>
<comment type="similarity">
    <text evidence="1 11">Belongs to the class-I aminoacyl-tRNA synthetase family.</text>
</comment>
<dbReference type="NCBIfam" id="NF011291">
    <property type="entry name" value="PRK14703.1"/>
    <property type="match status" value="1"/>
</dbReference>
<dbReference type="Proteomes" id="UP000004754">
    <property type="component" value="Unassembled WGS sequence"/>
</dbReference>
<dbReference type="InterPro" id="IPR049437">
    <property type="entry name" value="tRNA-synt_1c_C2"/>
</dbReference>
<dbReference type="GO" id="GO:0004819">
    <property type="term" value="F:glutamine-tRNA ligase activity"/>
    <property type="evidence" value="ECO:0007669"/>
    <property type="project" value="UniProtKB-UniRule"/>
</dbReference>
<evidence type="ECO:0000256" key="5">
    <source>
        <dbReference type="ARBA" id="ARBA00022741"/>
    </source>
</evidence>
<organism evidence="15 16">
    <name type="scientific">Pseudoramibacter alactolyticus ATCC 23263</name>
    <dbReference type="NCBI Taxonomy" id="887929"/>
    <lineage>
        <taxon>Bacteria</taxon>
        <taxon>Bacillati</taxon>
        <taxon>Bacillota</taxon>
        <taxon>Clostridia</taxon>
        <taxon>Eubacteriales</taxon>
        <taxon>Eubacteriaceae</taxon>
        <taxon>Pseudoramibacter</taxon>
    </lineage>
</organism>
<keyword evidence="6 11" id="KW-0067">ATP-binding</keyword>
<evidence type="ECO:0000256" key="2">
    <source>
        <dbReference type="ARBA" id="ARBA00012836"/>
    </source>
</evidence>
<dbReference type="FunFam" id="3.40.50.620:FF:000037">
    <property type="entry name" value="Glutamine--tRNA ligase cytoplasmic"/>
    <property type="match status" value="1"/>
</dbReference>
<dbReference type="InterPro" id="IPR004514">
    <property type="entry name" value="Gln-tRNA-synth"/>
</dbReference>
<dbReference type="FunFam" id="1.10.1160.10:FF:000001">
    <property type="entry name" value="Glutamine--tRNA ligase"/>
    <property type="match status" value="1"/>
</dbReference>
<comment type="caution">
    <text evidence="15">The sequence shown here is derived from an EMBL/GenBank/DDBJ whole genome shotgun (WGS) entry which is preliminary data.</text>
</comment>
<dbReference type="AlphaFoldDB" id="E6MEZ1"/>
<evidence type="ECO:0000313" key="16">
    <source>
        <dbReference type="Proteomes" id="UP000004754"/>
    </source>
</evidence>
<accession>E6MEZ1</accession>
<reference evidence="15 16" key="1">
    <citation type="submission" date="2010-12" db="EMBL/GenBank/DDBJ databases">
        <authorList>
            <person name="Muzny D."/>
            <person name="Qin X."/>
            <person name="Deng J."/>
            <person name="Jiang H."/>
            <person name="Liu Y."/>
            <person name="Qu J."/>
            <person name="Song X.-Z."/>
            <person name="Zhang L."/>
            <person name="Thornton R."/>
            <person name="Coyle M."/>
            <person name="Francisco L."/>
            <person name="Jackson L."/>
            <person name="Javaid M."/>
            <person name="Korchina V."/>
            <person name="Kovar C."/>
            <person name="Mata R."/>
            <person name="Mathew T."/>
            <person name="Ngo R."/>
            <person name="Nguyen L."/>
            <person name="Nguyen N."/>
            <person name="Okwuonu G."/>
            <person name="Ongeri F."/>
            <person name="Pham C."/>
            <person name="Simmons D."/>
            <person name="Wilczek-Boney K."/>
            <person name="Hale W."/>
            <person name="Jakkamsetti A."/>
            <person name="Pham P."/>
            <person name="Ruth R."/>
            <person name="San Lucas F."/>
            <person name="Warren J."/>
            <person name="Zhang J."/>
            <person name="Zhao Z."/>
            <person name="Zhou C."/>
            <person name="Zhu D."/>
            <person name="Lee S."/>
            <person name="Bess C."/>
            <person name="Blankenburg K."/>
            <person name="Forbes L."/>
            <person name="Fu Q."/>
            <person name="Gubbala S."/>
            <person name="Hirani K."/>
            <person name="Jayaseelan J.C."/>
            <person name="Lara F."/>
            <person name="Munidasa M."/>
            <person name="Palculict T."/>
            <person name="Patil S."/>
            <person name="Pu L.-L."/>
            <person name="Saada N."/>
            <person name="Tang L."/>
            <person name="Weissenberger G."/>
            <person name="Zhu Y."/>
            <person name="Hemphill L."/>
            <person name="Shang Y."/>
            <person name="Youmans B."/>
            <person name="Ayvaz T."/>
            <person name="Ross M."/>
            <person name="Santibanez J."/>
            <person name="Aqrawi P."/>
            <person name="Gross S."/>
            <person name="Joshi V."/>
            <person name="Fowler G."/>
            <person name="Nazareth L."/>
            <person name="Reid J."/>
            <person name="Worley K."/>
            <person name="Petrosino J."/>
            <person name="Highlander S."/>
            <person name="Gibbs R."/>
        </authorList>
    </citation>
    <scope>NUCLEOTIDE SEQUENCE [LARGE SCALE GENOMIC DNA]</scope>
    <source>
        <strain evidence="15 16">ATCC 23263</strain>
    </source>
</reference>
<dbReference type="GO" id="GO:0005524">
    <property type="term" value="F:ATP binding"/>
    <property type="evidence" value="ECO:0007669"/>
    <property type="project" value="UniProtKB-KW"/>
</dbReference>
<evidence type="ECO:0000256" key="7">
    <source>
        <dbReference type="ARBA" id="ARBA00022917"/>
    </source>
</evidence>
<dbReference type="InterPro" id="IPR020058">
    <property type="entry name" value="Glu/Gln-tRNA-synth_Ib_cat-dom"/>
</dbReference>
<keyword evidence="8 11" id="KW-0030">Aminoacyl-tRNA synthetase</keyword>
<feature type="domain" description="Glutamyl/glutaminyl-tRNA synthetase class Ib anti-codon binding" evidence="13">
    <location>
        <begin position="344"/>
        <end position="444"/>
    </location>
</feature>
<dbReference type="InterPro" id="IPR020056">
    <property type="entry name" value="Rbsml_bL25/Gln-tRNA_synth_N"/>
</dbReference>
<dbReference type="PANTHER" id="PTHR43097">
    <property type="entry name" value="GLUTAMINE-TRNA LIGASE"/>
    <property type="match status" value="1"/>
</dbReference>
<evidence type="ECO:0000256" key="8">
    <source>
        <dbReference type="ARBA" id="ARBA00023146"/>
    </source>
</evidence>
<dbReference type="eggNOG" id="COG0008">
    <property type="taxonomic scope" value="Bacteria"/>
</dbReference>
<evidence type="ECO:0000256" key="3">
    <source>
        <dbReference type="ARBA" id="ARBA00022490"/>
    </source>
</evidence>
<evidence type="ECO:0000256" key="1">
    <source>
        <dbReference type="ARBA" id="ARBA00005594"/>
    </source>
</evidence>
<feature type="domain" description="Glutamyl/glutaminyl-tRNA synthetase class Ib catalytic" evidence="12">
    <location>
        <begin position="30"/>
        <end position="341"/>
    </location>
</feature>
<dbReference type="EMBL" id="AEQN01000010">
    <property type="protein sequence ID" value="EFV02341.1"/>
    <property type="molecule type" value="Genomic_DNA"/>
</dbReference>
<dbReference type="InterPro" id="IPR000924">
    <property type="entry name" value="Glu/Gln-tRNA-synth"/>
</dbReference>
<keyword evidence="5 11" id="KW-0547">Nucleotide-binding</keyword>
<dbReference type="PANTHER" id="PTHR43097:SF5">
    <property type="entry name" value="GLUTAMATE--TRNA LIGASE"/>
    <property type="match status" value="1"/>
</dbReference>
<evidence type="ECO:0000256" key="6">
    <source>
        <dbReference type="ARBA" id="ARBA00022840"/>
    </source>
</evidence>
<dbReference type="GO" id="GO:0005829">
    <property type="term" value="C:cytosol"/>
    <property type="evidence" value="ECO:0007669"/>
    <property type="project" value="TreeGrafter"/>
</dbReference>
<dbReference type="SUPFAM" id="SSF50715">
    <property type="entry name" value="Ribosomal protein L25-like"/>
    <property type="match status" value="1"/>
</dbReference>
<dbReference type="RefSeq" id="WP_006597995.1">
    <property type="nucleotide sequence ID" value="NZ_GL622359.1"/>
</dbReference>
<dbReference type="SUPFAM" id="SSF52374">
    <property type="entry name" value="Nucleotidylyl transferase"/>
    <property type="match status" value="1"/>
</dbReference>
<dbReference type="InterPro" id="IPR020059">
    <property type="entry name" value="Glu/Gln-tRNA-synth_Ib_codon-bd"/>
</dbReference>
<comment type="catalytic activity">
    <reaction evidence="9">
        <text>tRNA(Gln) + L-glutamine + ATP = L-glutaminyl-tRNA(Gln) + AMP + diphosphate</text>
        <dbReference type="Rhea" id="RHEA:20121"/>
        <dbReference type="Rhea" id="RHEA-COMP:9662"/>
        <dbReference type="Rhea" id="RHEA-COMP:9681"/>
        <dbReference type="ChEBI" id="CHEBI:30616"/>
        <dbReference type="ChEBI" id="CHEBI:33019"/>
        <dbReference type="ChEBI" id="CHEBI:58359"/>
        <dbReference type="ChEBI" id="CHEBI:78442"/>
        <dbReference type="ChEBI" id="CHEBI:78521"/>
        <dbReference type="ChEBI" id="CHEBI:456215"/>
        <dbReference type="EC" id="6.1.1.18"/>
    </reaction>
</comment>
<dbReference type="FunFam" id="2.40.240.10:FF:000007">
    <property type="entry name" value="Glutamine--tRNA ligase"/>
    <property type="match status" value="1"/>
</dbReference>
<evidence type="ECO:0000256" key="10">
    <source>
        <dbReference type="NCBIfam" id="TIGR00440"/>
    </source>
</evidence>
<dbReference type="EC" id="6.1.1.18" evidence="2 10"/>
<keyword evidence="16" id="KW-1185">Reference proteome</keyword>
<evidence type="ECO:0000313" key="15">
    <source>
        <dbReference type="EMBL" id="EFV02341.1"/>
    </source>
</evidence>
<dbReference type="NCBIfam" id="TIGR00440">
    <property type="entry name" value="glnS"/>
    <property type="match status" value="1"/>
</dbReference>
<dbReference type="PROSITE" id="PS00178">
    <property type="entry name" value="AA_TRNA_LIGASE_I"/>
    <property type="match status" value="1"/>
</dbReference>
<keyword evidence="4 11" id="KW-0436">Ligase</keyword>
<dbReference type="InterPro" id="IPR050132">
    <property type="entry name" value="Gln/Glu-tRNA_Ligase"/>
</dbReference>
<proteinExistence type="inferred from homology"/>
<dbReference type="Gene3D" id="3.90.800.10">
    <property type="entry name" value="Glutamyl-tRNA Synthetase, Domain 3"/>
    <property type="match status" value="1"/>
</dbReference>
<protein>
    <recommendedName>
        <fullName evidence="2 10">Glutamine--tRNA ligase</fullName>
        <ecNumber evidence="2 10">6.1.1.18</ecNumber>
    </recommendedName>
</protein>
<dbReference type="Pfam" id="PF00749">
    <property type="entry name" value="tRNA-synt_1c"/>
    <property type="match status" value="1"/>
</dbReference>
<feature type="domain" description="tRNA synthetases class I (E and Q) anti-codon binding" evidence="14">
    <location>
        <begin position="461"/>
        <end position="533"/>
    </location>
</feature>
<dbReference type="InterPro" id="IPR020061">
    <property type="entry name" value="Glu_tRNA_lig_a-bdl"/>
</dbReference>
<dbReference type="Pfam" id="PF03950">
    <property type="entry name" value="tRNA-synt_1c_C"/>
    <property type="match status" value="1"/>
</dbReference>
<name>E6MEZ1_9FIRM</name>
<dbReference type="GO" id="GO:0006425">
    <property type="term" value="P:glutaminyl-tRNA aminoacylation"/>
    <property type="evidence" value="ECO:0007669"/>
    <property type="project" value="UniProtKB-UniRule"/>
</dbReference>
<dbReference type="InterPro" id="IPR014729">
    <property type="entry name" value="Rossmann-like_a/b/a_fold"/>
</dbReference>
<dbReference type="Gene3D" id="2.40.240.10">
    <property type="entry name" value="Ribosomal Protein L25, Chain P"/>
    <property type="match status" value="2"/>
</dbReference>
<dbReference type="OrthoDB" id="9801560at2"/>
<dbReference type="PRINTS" id="PR00987">
    <property type="entry name" value="TRNASYNTHGLU"/>
</dbReference>
<evidence type="ECO:0000256" key="9">
    <source>
        <dbReference type="ARBA" id="ARBA00048270"/>
    </source>
</evidence>
<dbReference type="Pfam" id="PF20974">
    <property type="entry name" value="tRNA-synt_1c_C2"/>
    <property type="match status" value="1"/>
</dbReference>
<dbReference type="Gene3D" id="3.40.50.620">
    <property type="entry name" value="HUPs"/>
    <property type="match status" value="1"/>
</dbReference>
<dbReference type="Gene3D" id="1.10.1160.10">
    <property type="entry name" value="Glutamyl-trna Synthetase, Domain 2"/>
    <property type="match status" value="1"/>
</dbReference>
<sequence>MENNNEKKSNFIINYIDEDLKNGVYTDHRVHTRFPPEPNGYLHIGHAKSSLLNYKIAQQYGGTFNLRFDDTNPEKENMEYVESIKEDLTWLGIEWGDNLFFASSYFKKMVELAKELIRKGLAYVDDQDSETIRQTRGTLTEAGQPSPFRDRAPETNMALFDAMIRGDVEEGAQVLRAKIDMASPNMNMRDPIIYRVRHMVHPNSGEEWHVYPMYDFAHPVEDAIEGITHSLCTLEFEDHRPIYNWFIEHLDEFQREPPRQIEFAKLNLSKTIMGKRYIKKLVDEGVIDGWDDPRMTTIAGLRRRGYTPEAIQDFCDEIGVAKANSTVDMAMLEHFVRNDLKLKAPRYNCVLHPLKVTITNWPEDKVEWLNIETNQDVEAMGTHQMPFTRELYVEQSDFMKEPVKKYFRLFPGNEVRLRGAYFVKCNDFIEDENGNVIELKCTYDPETKCGTGFTGRKVKGTIHWVSATQCQPVEVHMLKTLLKDDSKYTLDNLMEKIDPQSLEIITAMAEPEVIKAEPYDKMQFVRNGYFSADPKYSKPGKPVFNQIVPLKSGWRPPKK</sequence>
<gene>
    <name evidence="15" type="primary">glnS</name>
    <name evidence="15" type="ORF">HMP0721_0574</name>
</gene>
<dbReference type="FunFam" id="3.90.800.10:FF:000001">
    <property type="entry name" value="Glutamine--tRNA ligase"/>
    <property type="match status" value="1"/>
</dbReference>
<evidence type="ECO:0000256" key="4">
    <source>
        <dbReference type="ARBA" id="ARBA00022598"/>
    </source>
</evidence>
<keyword evidence="7 11" id="KW-0648">Protein biosynthesis</keyword>
<keyword evidence="3" id="KW-0963">Cytoplasm</keyword>
<dbReference type="HOGENOM" id="CLU_001882_2_3_9"/>
<evidence type="ECO:0000259" key="14">
    <source>
        <dbReference type="Pfam" id="PF20974"/>
    </source>
</evidence>